<dbReference type="AlphaFoldDB" id="A0AAV4GUS5"/>
<feature type="non-terminal residue" evidence="2">
    <location>
        <position position="1"/>
    </location>
</feature>
<sequence>QKSLGEYESVLRRNKELNQCQNEDQANYGHRKAELKKLQDDVEEANRVFTELQAAAEEEKRCVQELKLKISEAESNKAALKPLLKQRNQECEKLSRKIVQSPKKFQVDLDRLKAKVMDMKAQLSKEDQDLLESRRLLEHTMHKADAATKAVKLAIEVKTDLDKDMEIWSEISGLTEKQADLQEAINSCHPQEEDLLERYNIRQAQRRSLTSNTDLRQQSSLQKMEDYKQYAGKLKENLKAAGNKTSMVKDKIAQVKSEVLEVQDKIAAEKEDLEKENNRLMMHVIEKLDDISEQSLLNLKTCLGGV</sequence>
<evidence type="ECO:0000256" key="1">
    <source>
        <dbReference type="SAM" id="Coils"/>
    </source>
</evidence>
<dbReference type="Proteomes" id="UP000762676">
    <property type="component" value="Unassembled WGS sequence"/>
</dbReference>
<feature type="coiled-coil region" evidence="1">
    <location>
        <begin position="252"/>
        <end position="283"/>
    </location>
</feature>
<accession>A0AAV4GUS5</accession>
<gene>
    <name evidence="2" type="ORF">ElyMa_002539100</name>
</gene>
<protein>
    <submittedName>
        <fullName evidence="2">Kinetochore protein Nuf2-like</fullName>
    </submittedName>
</protein>
<evidence type="ECO:0000313" key="3">
    <source>
        <dbReference type="Proteomes" id="UP000762676"/>
    </source>
</evidence>
<proteinExistence type="predicted"/>
<keyword evidence="3" id="KW-1185">Reference proteome</keyword>
<dbReference type="EMBL" id="BMAT01005218">
    <property type="protein sequence ID" value="GFR89269.1"/>
    <property type="molecule type" value="Genomic_DNA"/>
</dbReference>
<name>A0AAV4GUS5_9GAST</name>
<comment type="caution">
    <text evidence="2">The sequence shown here is derived from an EMBL/GenBank/DDBJ whole genome shotgun (WGS) entry which is preliminary data.</text>
</comment>
<reference evidence="2 3" key="1">
    <citation type="journal article" date="2021" name="Elife">
        <title>Chloroplast acquisition without the gene transfer in kleptoplastic sea slugs, Plakobranchus ocellatus.</title>
        <authorList>
            <person name="Maeda T."/>
            <person name="Takahashi S."/>
            <person name="Yoshida T."/>
            <person name="Shimamura S."/>
            <person name="Takaki Y."/>
            <person name="Nagai Y."/>
            <person name="Toyoda A."/>
            <person name="Suzuki Y."/>
            <person name="Arimoto A."/>
            <person name="Ishii H."/>
            <person name="Satoh N."/>
            <person name="Nishiyama T."/>
            <person name="Hasebe M."/>
            <person name="Maruyama T."/>
            <person name="Minagawa J."/>
            <person name="Obokata J."/>
            <person name="Shigenobu S."/>
        </authorList>
    </citation>
    <scope>NUCLEOTIDE SEQUENCE [LARGE SCALE GENOMIC DNA]</scope>
</reference>
<feature type="coiled-coil region" evidence="1">
    <location>
        <begin position="35"/>
        <end position="76"/>
    </location>
</feature>
<organism evidence="2 3">
    <name type="scientific">Elysia marginata</name>
    <dbReference type="NCBI Taxonomy" id="1093978"/>
    <lineage>
        <taxon>Eukaryota</taxon>
        <taxon>Metazoa</taxon>
        <taxon>Spiralia</taxon>
        <taxon>Lophotrochozoa</taxon>
        <taxon>Mollusca</taxon>
        <taxon>Gastropoda</taxon>
        <taxon>Heterobranchia</taxon>
        <taxon>Euthyneura</taxon>
        <taxon>Panpulmonata</taxon>
        <taxon>Sacoglossa</taxon>
        <taxon>Placobranchoidea</taxon>
        <taxon>Plakobranchidae</taxon>
        <taxon>Elysia</taxon>
    </lineage>
</organism>
<keyword evidence="1" id="KW-0175">Coiled coil</keyword>
<evidence type="ECO:0000313" key="2">
    <source>
        <dbReference type="EMBL" id="GFR89269.1"/>
    </source>
</evidence>